<name>A0A9E7K752_9LILI</name>
<proteinExistence type="predicted"/>
<evidence type="ECO:0000256" key="1">
    <source>
        <dbReference type="SAM" id="MobiDB-lite"/>
    </source>
</evidence>
<protein>
    <submittedName>
        <fullName evidence="2">Uncharacterized protein</fullName>
    </submittedName>
</protein>
<reference evidence="2" key="1">
    <citation type="submission" date="2022-05" db="EMBL/GenBank/DDBJ databases">
        <title>The Musa troglodytarum L. genome provides insights into the mechanism of non-climacteric behaviour and enrichment of carotenoids.</title>
        <authorList>
            <person name="Wang J."/>
        </authorList>
    </citation>
    <scope>NUCLEOTIDE SEQUENCE</scope>
    <source>
        <tissue evidence="2">Leaf</tissue>
    </source>
</reference>
<keyword evidence="3" id="KW-1185">Reference proteome</keyword>
<sequence length="206" mass="23359">MNSSPHSTPTQVAFPSHDGTRTRRHSTVLSHMRWASLRGPTNSSIQSFPSSGVVRSVTEAEHLHWWQPPWSRMQTTNQDVLFVQRGFRGDLSSSLSFKLVKDCSEAKKDPPSLCQDCNLVQEEEGHVANQFRIQKEKRLQTDEMASLFPGPFVVSMHLDQVQTKQKGTSKSPSSITETFGRVLPDPTAKKWNPYWCDPNPLRLPFL</sequence>
<feature type="compositionally biased region" description="Polar residues" evidence="1">
    <location>
        <begin position="1"/>
        <end position="13"/>
    </location>
</feature>
<accession>A0A9E7K752</accession>
<dbReference type="EMBL" id="CP097507">
    <property type="protein sequence ID" value="URE05615.1"/>
    <property type="molecule type" value="Genomic_DNA"/>
</dbReference>
<gene>
    <name evidence="2" type="ORF">MUK42_10376</name>
</gene>
<dbReference type="Proteomes" id="UP001055439">
    <property type="component" value="Chromosome 5"/>
</dbReference>
<evidence type="ECO:0000313" key="2">
    <source>
        <dbReference type="EMBL" id="URE05615.1"/>
    </source>
</evidence>
<dbReference type="AlphaFoldDB" id="A0A9E7K752"/>
<organism evidence="2 3">
    <name type="scientific">Musa troglodytarum</name>
    <name type="common">fe'i banana</name>
    <dbReference type="NCBI Taxonomy" id="320322"/>
    <lineage>
        <taxon>Eukaryota</taxon>
        <taxon>Viridiplantae</taxon>
        <taxon>Streptophyta</taxon>
        <taxon>Embryophyta</taxon>
        <taxon>Tracheophyta</taxon>
        <taxon>Spermatophyta</taxon>
        <taxon>Magnoliopsida</taxon>
        <taxon>Liliopsida</taxon>
        <taxon>Zingiberales</taxon>
        <taxon>Musaceae</taxon>
        <taxon>Musa</taxon>
    </lineage>
</organism>
<feature type="region of interest" description="Disordered" evidence="1">
    <location>
        <begin position="1"/>
        <end position="24"/>
    </location>
</feature>
<evidence type="ECO:0000313" key="3">
    <source>
        <dbReference type="Proteomes" id="UP001055439"/>
    </source>
</evidence>